<dbReference type="GO" id="GO:0006310">
    <property type="term" value="P:DNA recombination"/>
    <property type="evidence" value="ECO:0007669"/>
    <property type="project" value="InterPro"/>
</dbReference>
<dbReference type="InterPro" id="IPR013762">
    <property type="entry name" value="Integrase-like_cat_sf"/>
</dbReference>
<dbReference type="Proteomes" id="UP000634476">
    <property type="component" value="Unassembled WGS sequence"/>
</dbReference>
<dbReference type="Gene3D" id="1.10.443.10">
    <property type="entry name" value="Intergrase catalytic core"/>
    <property type="match status" value="1"/>
</dbReference>
<evidence type="ECO:0008006" key="4">
    <source>
        <dbReference type="Google" id="ProtNLM"/>
    </source>
</evidence>
<evidence type="ECO:0000313" key="3">
    <source>
        <dbReference type="Proteomes" id="UP000634476"/>
    </source>
</evidence>
<protein>
    <recommendedName>
        <fullName evidence="4">Integrase</fullName>
    </recommendedName>
</protein>
<feature type="region of interest" description="Disordered" evidence="1">
    <location>
        <begin position="1"/>
        <end position="23"/>
    </location>
</feature>
<keyword evidence="3" id="KW-1185">Reference proteome</keyword>
<feature type="compositionally biased region" description="Basic residues" evidence="1">
    <location>
        <begin position="1"/>
        <end position="21"/>
    </location>
</feature>
<gene>
    <name evidence="2" type="ORF">Pta02_70160</name>
</gene>
<dbReference type="GO" id="GO:0003677">
    <property type="term" value="F:DNA binding"/>
    <property type="evidence" value="ECO:0007669"/>
    <property type="project" value="InterPro"/>
</dbReference>
<dbReference type="EMBL" id="BOOK01000060">
    <property type="protein sequence ID" value="GII05008.1"/>
    <property type="molecule type" value="Genomic_DNA"/>
</dbReference>
<reference evidence="2" key="1">
    <citation type="submission" date="2021-01" db="EMBL/GenBank/DDBJ databases">
        <title>Whole genome shotgun sequence of Planobispora takensis NBRC 109077.</title>
        <authorList>
            <person name="Komaki H."/>
            <person name="Tamura T."/>
        </authorList>
    </citation>
    <scope>NUCLEOTIDE SEQUENCE</scope>
    <source>
        <strain evidence="2">NBRC 109077</strain>
    </source>
</reference>
<sequence>MSLIRRSGRVRGRPIRRRSRKPAITASKAVQATTFLFHKYRLDLDDPDEDDTYSKSLLTAQPYDLRHAAVSLWLNAGVAAPNVADRADHGVDVLLKVYAKCLDGGEEIANRRIDNALAA</sequence>
<dbReference type="AlphaFoldDB" id="A0A8J3T3F3"/>
<organism evidence="2 3">
    <name type="scientific">Planobispora takensis</name>
    <dbReference type="NCBI Taxonomy" id="1367882"/>
    <lineage>
        <taxon>Bacteria</taxon>
        <taxon>Bacillati</taxon>
        <taxon>Actinomycetota</taxon>
        <taxon>Actinomycetes</taxon>
        <taxon>Streptosporangiales</taxon>
        <taxon>Streptosporangiaceae</taxon>
        <taxon>Planobispora</taxon>
    </lineage>
</organism>
<name>A0A8J3T3F3_9ACTN</name>
<accession>A0A8J3T3F3</accession>
<proteinExistence type="predicted"/>
<dbReference type="GO" id="GO:0015074">
    <property type="term" value="P:DNA integration"/>
    <property type="evidence" value="ECO:0007669"/>
    <property type="project" value="InterPro"/>
</dbReference>
<comment type="caution">
    <text evidence="2">The sequence shown here is derived from an EMBL/GenBank/DDBJ whole genome shotgun (WGS) entry which is preliminary data.</text>
</comment>
<evidence type="ECO:0000256" key="1">
    <source>
        <dbReference type="SAM" id="MobiDB-lite"/>
    </source>
</evidence>
<evidence type="ECO:0000313" key="2">
    <source>
        <dbReference type="EMBL" id="GII05008.1"/>
    </source>
</evidence>